<sequence length="305" mass="33641">MAQGLLSAEHLTMISTGFVVGTLARLLTLKEDYRQYPSYPNGFVLHLVTGAVAAAIGAVALPSLLTQNFVGVSFLALAIQQFRDVRRMEKASLHELETSEFTARGTAYIDGIAKTFEARNYLSLLSAFLCVLTMLLVPGHRPLLDLPAGVAVGFATLWLLRRYTKGKAVGDIADIRIATISFEQDKLFVDDIPVQNVGLPEARERFEKEGLAVMITPHDADGQIILANYGQRQAIVHEAARTLGLKRYHCMRRDFDTGRICFALIPIRRDAGALLQLVAQVPLLESTKKSTRLRNPQLLPTKKGE</sequence>
<dbReference type="Pfam" id="PF14045">
    <property type="entry name" value="YIEGIA"/>
    <property type="match status" value="1"/>
</dbReference>
<name>A0A223D183_9BACL</name>
<feature type="transmembrane region" description="Helical" evidence="1">
    <location>
        <begin position="6"/>
        <end position="27"/>
    </location>
</feature>
<keyword evidence="1" id="KW-0812">Transmembrane</keyword>
<feature type="transmembrane region" description="Helical" evidence="1">
    <location>
        <begin position="143"/>
        <end position="160"/>
    </location>
</feature>
<keyword evidence="3" id="KW-1185">Reference proteome</keyword>
<protein>
    <submittedName>
        <fullName evidence="2">YIEGIA protein</fullName>
    </submittedName>
</protein>
<dbReference type="RefSeq" id="WP_094236335.1">
    <property type="nucleotide sequence ID" value="NZ_CP022657.1"/>
</dbReference>
<evidence type="ECO:0000313" key="3">
    <source>
        <dbReference type="Proteomes" id="UP000214688"/>
    </source>
</evidence>
<proteinExistence type="predicted"/>
<organism evidence="2 3">
    <name type="scientific">Tumebacillus algifaecis</name>
    <dbReference type="NCBI Taxonomy" id="1214604"/>
    <lineage>
        <taxon>Bacteria</taxon>
        <taxon>Bacillati</taxon>
        <taxon>Bacillota</taxon>
        <taxon>Bacilli</taxon>
        <taxon>Bacillales</taxon>
        <taxon>Alicyclobacillaceae</taxon>
        <taxon>Tumebacillus</taxon>
    </lineage>
</organism>
<accession>A0A223D183</accession>
<feature type="transmembrane region" description="Helical" evidence="1">
    <location>
        <begin position="39"/>
        <end position="59"/>
    </location>
</feature>
<keyword evidence="1" id="KW-1133">Transmembrane helix</keyword>
<reference evidence="2 3" key="1">
    <citation type="journal article" date="2015" name="Int. J. Syst. Evol. Microbiol.">
        <title>Tumebacillus algifaecis sp. nov., isolated from decomposing algal scum.</title>
        <authorList>
            <person name="Wu Y.F."/>
            <person name="Zhang B."/>
            <person name="Xing P."/>
            <person name="Wu Q.L."/>
            <person name="Liu S.J."/>
        </authorList>
    </citation>
    <scope>NUCLEOTIDE SEQUENCE [LARGE SCALE GENOMIC DNA]</scope>
    <source>
        <strain evidence="2 3">THMBR28</strain>
    </source>
</reference>
<dbReference type="OrthoDB" id="1846546at2"/>
<evidence type="ECO:0000313" key="2">
    <source>
        <dbReference type="EMBL" id="ASS75086.1"/>
    </source>
</evidence>
<dbReference type="Proteomes" id="UP000214688">
    <property type="component" value="Chromosome"/>
</dbReference>
<feature type="transmembrane region" description="Helical" evidence="1">
    <location>
        <begin position="121"/>
        <end position="137"/>
    </location>
</feature>
<dbReference type="InterPro" id="IPR025918">
    <property type="entry name" value="YIEGIA"/>
</dbReference>
<dbReference type="KEGG" id="tab:CIG75_08925"/>
<keyword evidence="1" id="KW-0472">Membrane</keyword>
<dbReference type="AlphaFoldDB" id="A0A223D183"/>
<evidence type="ECO:0000256" key="1">
    <source>
        <dbReference type="SAM" id="Phobius"/>
    </source>
</evidence>
<gene>
    <name evidence="2" type="ORF">CIG75_08925</name>
</gene>
<dbReference type="EMBL" id="CP022657">
    <property type="protein sequence ID" value="ASS75086.1"/>
    <property type="molecule type" value="Genomic_DNA"/>
</dbReference>